<evidence type="ECO:0000256" key="4">
    <source>
        <dbReference type="ARBA" id="ARBA00022777"/>
    </source>
</evidence>
<dbReference type="SMART" id="SM00387">
    <property type="entry name" value="HATPase_c"/>
    <property type="match status" value="1"/>
</dbReference>
<dbReference type="InterPro" id="IPR005467">
    <property type="entry name" value="His_kinase_dom"/>
</dbReference>
<dbReference type="GO" id="GO:0000160">
    <property type="term" value="P:phosphorelay signal transduction system"/>
    <property type="evidence" value="ECO:0007669"/>
    <property type="project" value="UniProtKB-KW"/>
</dbReference>
<keyword evidence="4 6" id="KW-0418">Kinase</keyword>
<name>A0A645ATY5_9ZZZZ</name>
<dbReference type="Gene3D" id="3.30.565.10">
    <property type="entry name" value="Histidine kinase-like ATPase, C-terminal domain"/>
    <property type="match status" value="1"/>
</dbReference>
<gene>
    <name evidence="6" type="primary">liaS_5</name>
    <name evidence="6" type="ORF">SDC9_103363</name>
</gene>
<evidence type="ECO:0000256" key="3">
    <source>
        <dbReference type="ARBA" id="ARBA00022679"/>
    </source>
</evidence>
<dbReference type="EMBL" id="VSSQ01015815">
    <property type="protein sequence ID" value="MPM56557.1"/>
    <property type="molecule type" value="Genomic_DNA"/>
</dbReference>
<dbReference type="SUPFAM" id="SSF55874">
    <property type="entry name" value="ATPase domain of HSP90 chaperone/DNA topoisomerase II/histidine kinase"/>
    <property type="match status" value="1"/>
</dbReference>
<dbReference type="InterPro" id="IPR036890">
    <property type="entry name" value="HATPase_C_sf"/>
</dbReference>
<protein>
    <recommendedName>
        <fullName evidence="2">histidine kinase</fullName>
        <ecNumber evidence="2">2.7.13.3</ecNumber>
    </recommendedName>
</protein>
<dbReference type="PANTHER" id="PTHR24421">
    <property type="entry name" value="NITRATE/NITRITE SENSOR PROTEIN NARX-RELATED"/>
    <property type="match status" value="1"/>
</dbReference>
<evidence type="ECO:0000313" key="6">
    <source>
        <dbReference type="EMBL" id="MPM56557.1"/>
    </source>
</evidence>
<dbReference type="InterPro" id="IPR050482">
    <property type="entry name" value="Sensor_HK_TwoCompSys"/>
</dbReference>
<dbReference type="Pfam" id="PF02518">
    <property type="entry name" value="HATPase_c"/>
    <property type="match status" value="1"/>
</dbReference>
<dbReference type="PROSITE" id="PS50109">
    <property type="entry name" value="HIS_KIN"/>
    <property type="match status" value="1"/>
</dbReference>
<evidence type="ECO:0000256" key="2">
    <source>
        <dbReference type="ARBA" id="ARBA00012438"/>
    </source>
</evidence>
<evidence type="ECO:0000259" key="5">
    <source>
        <dbReference type="PROSITE" id="PS50109"/>
    </source>
</evidence>
<organism evidence="6">
    <name type="scientific">bioreactor metagenome</name>
    <dbReference type="NCBI Taxonomy" id="1076179"/>
    <lineage>
        <taxon>unclassified sequences</taxon>
        <taxon>metagenomes</taxon>
        <taxon>ecological metagenomes</taxon>
    </lineage>
</organism>
<reference evidence="6" key="1">
    <citation type="submission" date="2019-08" db="EMBL/GenBank/DDBJ databases">
        <authorList>
            <person name="Kucharzyk K."/>
            <person name="Murdoch R.W."/>
            <person name="Higgins S."/>
            <person name="Loffler F."/>
        </authorList>
    </citation>
    <scope>NUCLEOTIDE SEQUENCE</scope>
</reference>
<dbReference type="EC" id="2.7.13.3" evidence="2"/>
<evidence type="ECO:0000256" key="1">
    <source>
        <dbReference type="ARBA" id="ARBA00000085"/>
    </source>
</evidence>
<sequence>MDLPLSLEEEKLTPLIRINLLSIIKEALNNIAKHAEATKVTISFSSTQELLCVKIEDNGKGFDLEQQAKKSRTKFGLTIMQERAQDIGAQLRIQSVQGKGTCIAFCMPVEKGEKIDVHEGDVG</sequence>
<proteinExistence type="predicted"/>
<dbReference type="GO" id="GO:0004673">
    <property type="term" value="F:protein histidine kinase activity"/>
    <property type="evidence" value="ECO:0007669"/>
    <property type="project" value="UniProtKB-EC"/>
</dbReference>
<accession>A0A645ATY5</accession>
<feature type="domain" description="Histidine kinase" evidence="5">
    <location>
        <begin position="1"/>
        <end position="111"/>
    </location>
</feature>
<dbReference type="InterPro" id="IPR003594">
    <property type="entry name" value="HATPase_dom"/>
</dbReference>
<keyword evidence="3 6" id="KW-0808">Transferase</keyword>
<comment type="caution">
    <text evidence="6">The sequence shown here is derived from an EMBL/GenBank/DDBJ whole genome shotgun (WGS) entry which is preliminary data.</text>
</comment>
<dbReference type="PANTHER" id="PTHR24421:SF10">
    <property type="entry name" value="NITRATE_NITRITE SENSOR PROTEIN NARQ"/>
    <property type="match status" value="1"/>
</dbReference>
<comment type="catalytic activity">
    <reaction evidence="1">
        <text>ATP + protein L-histidine = ADP + protein N-phospho-L-histidine.</text>
        <dbReference type="EC" id="2.7.13.3"/>
    </reaction>
</comment>
<dbReference type="AlphaFoldDB" id="A0A645ATY5"/>
<dbReference type="CDD" id="cd16917">
    <property type="entry name" value="HATPase_UhpB-NarQ-NarX-like"/>
    <property type="match status" value="1"/>
</dbReference>